<comment type="caution">
    <text evidence="1">The sequence shown here is derived from an EMBL/GenBank/DDBJ whole genome shotgun (WGS) entry which is preliminary data.</text>
</comment>
<name>A0A3L6FIL4_MAIZE</name>
<dbReference type="EMBL" id="NCVQ01000004">
    <property type="protein sequence ID" value="PWZ33042.1"/>
    <property type="molecule type" value="Genomic_DNA"/>
</dbReference>
<accession>A0A3L6FIL4</accession>
<gene>
    <name evidence="1" type="ORF">Zm00014a_022088</name>
</gene>
<evidence type="ECO:0000313" key="1">
    <source>
        <dbReference type="EMBL" id="PWZ33042.1"/>
    </source>
</evidence>
<dbReference type="Proteomes" id="UP000251960">
    <property type="component" value="Chromosome 3"/>
</dbReference>
<protein>
    <submittedName>
        <fullName evidence="1">Uncharacterized protein</fullName>
    </submittedName>
</protein>
<sequence>MRCEMHMYEYNESSTKIAQGIPRHSGELNIKVEDTVDNYMLALVIYTSSAFNINTIKKMTIFYLFTQHDRDITSTRIYYAHLNRSFVLLLTVQEQPIQCKFKYDLGIHVYELLYHNQLEKKHIKQDT</sequence>
<dbReference type="AlphaFoldDB" id="A0A3L6FIL4"/>
<proteinExistence type="predicted"/>
<organism evidence="1">
    <name type="scientific">Zea mays</name>
    <name type="common">Maize</name>
    <dbReference type="NCBI Taxonomy" id="4577"/>
    <lineage>
        <taxon>Eukaryota</taxon>
        <taxon>Viridiplantae</taxon>
        <taxon>Streptophyta</taxon>
        <taxon>Embryophyta</taxon>
        <taxon>Tracheophyta</taxon>
        <taxon>Spermatophyta</taxon>
        <taxon>Magnoliopsida</taxon>
        <taxon>Liliopsida</taxon>
        <taxon>Poales</taxon>
        <taxon>Poaceae</taxon>
        <taxon>PACMAD clade</taxon>
        <taxon>Panicoideae</taxon>
        <taxon>Andropogonodae</taxon>
        <taxon>Andropogoneae</taxon>
        <taxon>Tripsacinae</taxon>
        <taxon>Zea</taxon>
    </lineage>
</organism>
<reference evidence="1" key="1">
    <citation type="journal article" date="2018" name="Nat. Genet.">
        <title>Extensive intraspecific gene order and gene structural variations between Mo17 and other maize genomes.</title>
        <authorList>
            <person name="Sun S."/>
            <person name="Zhou Y."/>
            <person name="Chen J."/>
            <person name="Shi J."/>
            <person name="Zhao H."/>
            <person name="Zhao H."/>
            <person name="Song W."/>
            <person name="Zhang M."/>
            <person name="Cui Y."/>
            <person name="Dong X."/>
            <person name="Liu H."/>
            <person name="Ma X."/>
            <person name="Jiao Y."/>
            <person name="Wang B."/>
            <person name="Wei X."/>
            <person name="Stein J.C."/>
            <person name="Glaubitz J.C."/>
            <person name="Lu F."/>
            <person name="Yu G."/>
            <person name="Liang C."/>
            <person name="Fengler K."/>
            <person name="Li B."/>
            <person name="Rafalski A."/>
            <person name="Schnable P.S."/>
            <person name="Ware D.H."/>
            <person name="Buckler E.S."/>
            <person name="Lai J."/>
        </authorList>
    </citation>
    <scope>NUCLEOTIDE SEQUENCE [LARGE SCALE GENOMIC DNA]</scope>
    <source>
        <tissue evidence="1">Seedling</tissue>
    </source>
</reference>